<dbReference type="InterPro" id="IPR010195">
    <property type="entry name" value="Uncharacterised_peroxidase-rel"/>
</dbReference>
<dbReference type="EMBL" id="FRBT01000012">
    <property type="protein sequence ID" value="SHM88569.1"/>
    <property type="molecule type" value="Genomic_DNA"/>
</dbReference>
<keyword evidence="2" id="KW-0575">Peroxidase</keyword>
<dbReference type="Pfam" id="PF02627">
    <property type="entry name" value="CMD"/>
    <property type="match status" value="1"/>
</dbReference>
<dbReference type="InterPro" id="IPR029032">
    <property type="entry name" value="AhpD-like"/>
</dbReference>
<evidence type="ECO:0000313" key="3">
    <source>
        <dbReference type="Proteomes" id="UP000184028"/>
    </source>
</evidence>
<dbReference type="STRING" id="946677.SAMN05444484_11229"/>
<proteinExistence type="predicted"/>
<reference evidence="3" key="1">
    <citation type="submission" date="2016-11" db="EMBL/GenBank/DDBJ databases">
        <authorList>
            <person name="Varghese N."/>
            <person name="Submissions S."/>
        </authorList>
    </citation>
    <scope>NUCLEOTIDE SEQUENCE [LARGE SCALE GENOMIC DNA]</scope>
    <source>
        <strain evidence="3">DSM 24724</strain>
    </source>
</reference>
<feature type="domain" description="Carboxymuconolactone decarboxylase-like" evidence="1">
    <location>
        <begin position="51"/>
        <end position="123"/>
    </location>
</feature>
<dbReference type="PANTHER" id="PTHR35446:SF2">
    <property type="entry name" value="CARBOXYMUCONOLACTONE DECARBOXYLASE-LIKE DOMAIN-CONTAINING PROTEIN"/>
    <property type="match status" value="1"/>
</dbReference>
<dbReference type="SUPFAM" id="SSF69118">
    <property type="entry name" value="AhpD-like"/>
    <property type="match status" value="1"/>
</dbReference>
<dbReference type="GO" id="GO:0051920">
    <property type="term" value="F:peroxiredoxin activity"/>
    <property type="evidence" value="ECO:0007669"/>
    <property type="project" value="InterPro"/>
</dbReference>
<dbReference type="PANTHER" id="PTHR35446">
    <property type="entry name" value="SI:CH211-175M2.5"/>
    <property type="match status" value="1"/>
</dbReference>
<keyword evidence="2" id="KW-0560">Oxidoreductase</keyword>
<keyword evidence="3" id="KW-1185">Reference proteome</keyword>
<dbReference type="AlphaFoldDB" id="A0A1M7MCN2"/>
<dbReference type="Gene3D" id="1.20.1290.10">
    <property type="entry name" value="AhpD-like"/>
    <property type="match status" value="1"/>
</dbReference>
<gene>
    <name evidence="2" type="ORF">SAMN05444484_11229</name>
</gene>
<protein>
    <submittedName>
        <fullName evidence="2">Uncharacterized peroxidase-related enzyme</fullName>
    </submittedName>
</protein>
<dbReference type="NCBIfam" id="TIGR01926">
    <property type="entry name" value="peroxid_rel"/>
    <property type="match status" value="1"/>
</dbReference>
<evidence type="ECO:0000313" key="2">
    <source>
        <dbReference type="EMBL" id="SHM88569.1"/>
    </source>
</evidence>
<dbReference type="RefSeq" id="WP_073075490.1">
    <property type="nucleotide sequence ID" value="NZ_FRBT01000012.1"/>
</dbReference>
<dbReference type="Proteomes" id="UP000184028">
    <property type="component" value="Unassembled WGS sequence"/>
</dbReference>
<evidence type="ECO:0000259" key="1">
    <source>
        <dbReference type="Pfam" id="PF02627"/>
    </source>
</evidence>
<sequence length="186" mass="21548">MAFIKTIEQHEATGRLKEIYDDLIQKRGQLAEVHKIQSLRPESIVKHIDLYMEIMFAKSELSRAEREMMAVITSVSNKCYYCQIHHSEALNNYWKDEERIVRLRNNFYEAQLSEKEIALCEFAENLTIKPDDFKEPVHIDKLKALGFSDEAILDATLVIAYFNFVNRIVLGLGVSLEHNGGTGYNY</sequence>
<dbReference type="InterPro" id="IPR003779">
    <property type="entry name" value="CMD-like"/>
</dbReference>
<name>A0A1M7MCN2_9FLAO</name>
<accession>A0A1M7MCN2</accession>
<organism evidence="2 3">
    <name type="scientific">Flavobacterium chilense</name>
    <dbReference type="NCBI Taxonomy" id="946677"/>
    <lineage>
        <taxon>Bacteria</taxon>
        <taxon>Pseudomonadati</taxon>
        <taxon>Bacteroidota</taxon>
        <taxon>Flavobacteriia</taxon>
        <taxon>Flavobacteriales</taxon>
        <taxon>Flavobacteriaceae</taxon>
        <taxon>Flavobacterium</taxon>
    </lineage>
</organism>